<feature type="compositionally biased region" description="Acidic residues" evidence="1">
    <location>
        <begin position="52"/>
        <end position="61"/>
    </location>
</feature>
<reference evidence="3" key="2">
    <citation type="submission" date="2023-05" db="EMBL/GenBank/DDBJ databases">
        <authorList>
            <person name="Schelkunov M.I."/>
        </authorList>
    </citation>
    <scope>NUCLEOTIDE SEQUENCE</scope>
    <source>
        <strain evidence="3">Hsosn_3</strain>
        <tissue evidence="3">Leaf</tissue>
    </source>
</reference>
<dbReference type="Proteomes" id="UP001237642">
    <property type="component" value="Unassembled WGS sequence"/>
</dbReference>
<dbReference type="PANTHER" id="PTHR37206:SF4">
    <property type="entry name" value="TRANSMEMBRANE PROTEIN"/>
    <property type="match status" value="1"/>
</dbReference>
<reference evidence="3" key="1">
    <citation type="submission" date="2023-02" db="EMBL/GenBank/DDBJ databases">
        <title>Genome of toxic invasive species Heracleum sosnowskyi carries increased number of genes despite the absence of recent whole-genome duplications.</title>
        <authorList>
            <person name="Schelkunov M."/>
            <person name="Shtratnikova V."/>
            <person name="Makarenko M."/>
            <person name="Klepikova A."/>
            <person name="Omelchenko D."/>
            <person name="Novikova G."/>
            <person name="Obukhova E."/>
            <person name="Bogdanov V."/>
            <person name="Penin A."/>
            <person name="Logacheva M."/>
        </authorList>
    </citation>
    <scope>NUCLEOTIDE SEQUENCE</scope>
    <source>
        <strain evidence="3">Hsosn_3</strain>
        <tissue evidence="3">Leaf</tissue>
    </source>
</reference>
<sequence length="172" mass="20542">MEENIWEHVTEWDHVTQFDKDEFVIIDNTRLSEESIFPPNNHQDLPLTTPQAEEDSSDDIQEVPRRGDDQRWRECLKMMNSGIIRVAYKVRFYAVCVAKLWPVAAAGLLVIVLYRKVRPWRRRRRRKPEDSKDQWMLLSREKDQKINHLLLQIARMNEILSASQRIPVHRVV</sequence>
<evidence type="ECO:0000313" key="4">
    <source>
        <dbReference type="Proteomes" id="UP001237642"/>
    </source>
</evidence>
<feature type="region of interest" description="Disordered" evidence="1">
    <location>
        <begin position="34"/>
        <end position="66"/>
    </location>
</feature>
<comment type="caution">
    <text evidence="3">The sequence shown here is derived from an EMBL/GenBank/DDBJ whole genome shotgun (WGS) entry which is preliminary data.</text>
</comment>
<proteinExistence type="predicted"/>
<feature type="transmembrane region" description="Helical" evidence="2">
    <location>
        <begin position="92"/>
        <end position="114"/>
    </location>
</feature>
<protein>
    <recommendedName>
        <fullName evidence="5">Transmembrane protein</fullName>
    </recommendedName>
</protein>
<dbReference type="PANTHER" id="PTHR37206">
    <property type="entry name" value="TRANSMEMBRANE PROTEIN"/>
    <property type="match status" value="1"/>
</dbReference>
<dbReference type="EMBL" id="JAUIZM010000007">
    <property type="protein sequence ID" value="KAK1374120.1"/>
    <property type="molecule type" value="Genomic_DNA"/>
</dbReference>
<evidence type="ECO:0000256" key="2">
    <source>
        <dbReference type="SAM" id="Phobius"/>
    </source>
</evidence>
<keyword evidence="2" id="KW-1133">Transmembrane helix</keyword>
<accession>A0AAD8HVP9</accession>
<name>A0AAD8HVP9_9APIA</name>
<organism evidence="3 4">
    <name type="scientific">Heracleum sosnowskyi</name>
    <dbReference type="NCBI Taxonomy" id="360622"/>
    <lineage>
        <taxon>Eukaryota</taxon>
        <taxon>Viridiplantae</taxon>
        <taxon>Streptophyta</taxon>
        <taxon>Embryophyta</taxon>
        <taxon>Tracheophyta</taxon>
        <taxon>Spermatophyta</taxon>
        <taxon>Magnoliopsida</taxon>
        <taxon>eudicotyledons</taxon>
        <taxon>Gunneridae</taxon>
        <taxon>Pentapetalae</taxon>
        <taxon>asterids</taxon>
        <taxon>campanulids</taxon>
        <taxon>Apiales</taxon>
        <taxon>Apiaceae</taxon>
        <taxon>Apioideae</taxon>
        <taxon>apioid superclade</taxon>
        <taxon>Tordylieae</taxon>
        <taxon>Tordyliinae</taxon>
        <taxon>Heracleum</taxon>
    </lineage>
</organism>
<evidence type="ECO:0000313" key="3">
    <source>
        <dbReference type="EMBL" id="KAK1374120.1"/>
    </source>
</evidence>
<keyword evidence="2" id="KW-0472">Membrane</keyword>
<feature type="compositionally biased region" description="Polar residues" evidence="1">
    <location>
        <begin position="38"/>
        <end position="51"/>
    </location>
</feature>
<gene>
    <name evidence="3" type="ORF">POM88_030313</name>
</gene>
<dbReference type="AlphaFoldDB" id="A0AAD8HVP9"/>
<keyword evidence="4" id="KW-1185">Reference proteome</keyword>
<evidence type="ECO:0008006" key="5">
    <source>
        <dbReference type="Google" id="ProtNLM"/>
    </source>
</evidence>
<evidence type="ECO:0000256" key="1">
    <source>
        <dbReference type="SAM" id="MobiDB-lite"/>
    </source>
</evidence>
<keyword evidence="2" id="KW-0812">Transmembrane</keyword>